<dbReference type="Proteomes" id="UP000199013">
    <property type="component" value="Unassembled WGS sequence"/>
</dbReference>
<proteinExistence type="predicted"/>
<evidence type="ECO:0000313" key="2">
    <source>
        <dbReference type="Proteomes" id="UP000199013"/>
    </source>
</evidence>
<dbReference type="EMBL" id="FLUV01002205">
    <property type="protein sequence ID" value="SBW27298.1"/>
    <property type="molecule type" value="Genomic_DNA"/>
</dbReference>
<dbReference type="AlphaFoldDB" id="A0A1C3PCA8"/>
<accession>A0A1C3PCA8</accession>
<name>A0A1C3PCA8_9ACTN</name>
<keyword evidence="2" id="KW-1185">Reference proteome</keyword>
<sequence>MANKSADRPLKTGDRVTYHGSRAYFRGLELEVMEVRAAGHVDLGWCGARLIRNVRPTSVIRIGRRSARS</sequence>
<protein>
    <submittedName>
        <fullName evidence="1">Uncharacterized protein</fullName>
    </submittedName>
</protein>
<gene>
    <name evidence="1" type="ORF">FDG2_5263</name>
</gene>
<organism evidence="1 2">
    <name type="scientific">Candidatus Protofrankia californiensis</name>
    <dbReference type="NCBI Taxonomy" id="1839754"/>
    <lineage>
        <taxon>Bacteria</taxon>
        <taxon>Bacillati</taxon>
        <taxon>Actinomycetota</taxon>
        <taxon>Actinomycetes</taxon>
        <taxon>Frankiales</taxon>
        <taxon>Frankiaceae</taxon>
        <taxon>Protofrankia</taxon>
    </lineage>
</organism>
<evidence type="ECO:0000313" key="1">
    <source>
        <dbReference type="EMBL" id="SBW27298.1"/>
    </source>
</evidence>
<reference evidence="2" key="1">
    <citation type="submission" date="2016-02" db="EMBL/GenBank/DDBJ databases">
        <authorList>
            <person name="Wibberg D."/>
        </authorList>
    </citation>
    <scope>NUCLEOTIDE SEQUENCE [LARGE SCALE GENOMIC DNA]</scope>
</reference>